<dbReference type="EMBL" id="OZ075125">
    <property type="protein sequence ID" value="CAL4929325.1"/>
    <property type="molecule type" value="Genomic_DNA"/>
</dbReference>
<gene>
    <name evidence="2" type="ORF">URODEC1_LOCUS25741</name>
</gene>
<evidence type="ECO:0000256" key="1">
    <source>
        <dbReference type="SAM" id="MobiDB-lite"/>
    </source>
</evidence>
<evidence type="ECO:0000313" key="2">
    <source>
        <dbReference type="EMBL" id="CAL4929325.1"/>
    </source>
</evidence>
<keyword evidence="3" id="KW-1185">Reference proteome</keyword>
<reference evidence="3" key="1">
    <citation type="submission" date="2024-06" db="EMBL/GenBank/DDBJ databases">
        <authorList>
            <person name="Ryan C."/>
        </authorList>
    </citation>
    <scope>NUCLEOTIDE SEQUENCE [LARGE SCALE GENOMIC DNA]</scope>
</reference>
<dbReference type="Proteomes" id="UP001497457">
    <property type="component" value="Chromosome 15b"/>
</dbReference>
<dbReference type="PANTHER" id="PTHR33074:SF83">
    <property type="entry name" value="EXPRESSED PROTEIN"/>
    <property type="match status" value="1"/>
</dbReference>
<accession>A0ABC8XQ49</accession>
<dbReference type="PANTHER" id="PTHR33074">
    <property type="entry name" value="EXPRESSED PROTEIN-RELATED"/>
    <property type="match status" value="1"/>
</dbReference>
<proteinExistence type="predicted"/>
<dbReference type="AlphaFoldDB" id="A0ABC8XQ49"/>
<reference evidence="2 3" key="2">
    <citation type="submission" date="2024-10" db="EMBL/GenBank/DDBJ databases">
        <authorList>
            <person name="Ryan C."/>
        </authorList>
    </citation>
    <scope>NUCLEOTIDE SEQUENCE [LARGE SCALE GENOMIC DNA]</scope>
</reference>
<organism evidence="2 3">
    <name type="scientific">Urochloa decumbens</name>
    <dbReference type="NCBI Taxonomy" id="240449"/>
    <lineage>
        <taxon>Eukaryota</taxon>
        <taxon>Viridiplantae</taxon>
        <taxon>Streptophyta</taxon>
        <taxon>Embryophyta</taxon>
        <taxon>Tracheophyta</taxon>
        <taxon>Spermatophyta</taxon>
        <taxon>Magnoliopsida</taxon>
        <taxon>Liliopsida</taxon>
        <taxon>Poales</taxon>
        <taxon>Poaceae</taxon>
        <taxon>PACMAD clade</taxon>
        <taxon>Panicoideae</taxon>
        <taxon>Panicodae</taxon>
        <taxon>Paniceae</taxon>
        <taxon>Melinidinae</taxon>
        <taxon>Urochloa</taxon>
    </lineage>
</organism>
<sequence>MIFPESFSPPAPPDAGAARRPPSILLDLEAYVADRSNATTATATSRLGHTIQVTFCAADPPAMSYLCVHCPCAAESEDSGFGRVPRVVVAEGRFVLLFVRFGSRDDELFMYKGDPVSPSLERVQAGSSLTRVKEFGIVPRGDEGRHCLLVARTLAGLNPIKLELQIYSSVDQTWSTKPLPDVPGAGCTFGEKVITLGEGVLGWVDFRKGVVVCVDD</sequence>
<feature type="region of interest" description="Disordered" evidence="1">
    <location>
        <begin position="1"/>
        <end position="20"/>
    </location>
</feature>
<evidence type="ECO:0000313" key="3">
    <source>
        <dbReference type="Proteomes" id="UP001497457"/>
    </source>
</evidence>
<protein>
    <submittedName>
        <fullName evidence="2">Uncharacterized protein</fullName>
    </submittedName>
</protein>
<name>A0ABC8XQ49_9POAL</name>